<gene>
    <name evidence="1" type="ORF">SDC9_91512</name>
</gene>
<comment type="caution">
    <text evidence="1">The sequence shown here is derived from an EMBL/GenBank/DDBJ whole genome shotgun (WGS) entry which is preliminary data.</text>
</comment>
<reference evidence="1" key="1">
    <citation type="submission" date="2019-08" db="EMBL/GenBank/DDBJ databases">
        <authorList>
            <person name="Kucharzyk K."/>
            <person name="Murdoch R.W."/>
            <person name="Higgins S."/>
            <person name="Loffler F."/>
        </authorList>
    </citation>
    <scope>NUCLEOTIDE SEQUENCE</scope>
</reference>
<dbReference type="SUPFAM" id="SSF50969">
    <property type="entry name" value="YVTN repeat-like/Quinoprotein amine dehydrogenase"/>
    <property type="match status" value="1"/>
</dbReference>
<evidence type="ECO:0008006" key="2">
    <source>
        <dbReference type="Google" id="ProtNLM"/>
    </source>
</evidence>
<protein>
    <recommendedName>
        <fullName evidence="2">SMP-30/Gluconolactonase/LRE-like region domain-containing protein</fullName>
    </recommendedName>
</protein>
<dbReference type="InterPro" id="IPR015943">
    <property type="entry name" value="WD40/YVTN_repeat-like_dom_sf"/>
</dbReference>
<dbReference type="EMBL" id="VSSQ01010635">
    <property type="protein sequence ID" value="MPM44830.1"/>
    <property type="molecule type" value="Genomic_DNA"/>
</dbReference>
<sequence length="173" mass="18501">MATKEGVKVLDITKSDLPTLATIRHQDAPGAAKNLAVDAYGKVWASFPQKGLVEINPVNLTATAVVTVPVDGMDGYICADGTGERILSYNTTYNAQWQPEVAKIHAVTVSTKDVKVLYSGTYFYGVGASPNTKNIYTAEVSFSSNSILKVLNPDGSLKKSETAGVGTSRYLFF</sequence>
<accession>A0A644ZV49</accession>
<name>A0A644ZV49_9ZZZZ</name>
<dbReference type="AlphaFoldDB" id="A0A644ZV49"/>
<dbReference type="Gene3D" id="2.130.10.10">
    <property type="entry name" value="YVTN repeat-like/Quinoprotein amine dehydrogenase"/>
    <property type="match status" value="1"/>
</dbReference>
<proteinExistence type="predicted"/>
<dbReference type="InterPro" id="IPR011044">
    <property type="entry name" value="Quino_amine_DH_bsu"/>
</dbReference>
<organism evidence="1">
    <name type="scientific">bioreactor metagenome</name>
    <dbReference type="NCBI Taxonomy" id="1076179"/>
    <lineage>
        <taxon>unclassified sequences</taxon>
        <taxon>metagenomes</taxon>
        <taxon>ecological metagenomes</taxon>
    </lineage>
</organism>
<evidence type="ECO:0000313" key="1">
    <source>
        <dbReference type="EMBL" id="MPM44830.1"/>
    </source>
</evidence>